<evidence type="ECO:0000313" key="3">
    <source>
        <dbReference type="EMBL" id="PKB30231.1"/>
    </source>
</evidence>
<proteinExistence type="predicted"/>
<feature type="compositionally biased region" description="Polar residues" evidence="1">
    <location>
        <begin position="39"/>
        <end position="51"/>
    </location>
</feature>
<dbReference type="EMBL" id="PHUJ01000003">
    <property type="protein sequence ID" value="PKB30231.1"/>
    <property type="molecule type" value="Genomic_DNA"/>
</dbReference>
<gene>
    <name evidence="3" type="ORF">ATL51_1891</name>
    <name evidence="2" type="ORF">HDA37_004572</name>
</gene>
<accession>A0AA44ZNR3</accession>
<dbReference type="AlphaFoldDB" id="A0A852W5B1"/>
<reference evidence="2 5" key="1">
    <citation type="submission" date="2020-07" db="EMBL/GenBank/DDBJ databases">
        <title>Sequencing the genomes of 1000 actinobacteria strains.</title>
        <authorList>
            <person name="Klenk H.-P."/>
        </authorList>
    </citation>
    <scope>NUCLEOTIDE SEQUENCE [LARGE SCALE GENOMIC DNA]</scope>
    <source>
        <strain evidence="3 4">DSM 44104</strain>
        <strain evidence="2 5">DSM 44749</strain>
    </source>
</reference>
<evidence type="ECO:0000256" key="1">
    <source>
        <dbReference type="SAM" id="MobiDB-lite"/>
    </source>
</evidence>
<accession>A0A852W5B1</accession>
<dbReference type="Proteomes" id="UP000549695">
    <property type="component" value="Unassembled WGS sequence"/>
</dbReference>
<organism evidence="2 5">
    <name type="scientific">Pseudonocardia alni</name>
    <name type="common">Amycolata alni</name>
    <dbReference type="NCBI Taxonomy" id="33907"/>
    <lineage>
        <taxon>Bacteria</taxon>
        <taxon>Bacillati</taxon>
        <taxon>Actinomycetota</taxon>
        <taxon>Actinomycetes</taxon>
        <taxon>Pseudonocardiales</taxon>
        <taxon>Pseudonocardiaceae</taxon>
        <taxon>Pseudonocardia</taxon>
    </lineage>
</organism>
<dbReference type="Proteomes" id="UP000232453">
    <property type="component" value="Unassembled WGS sequence"/>
</dbReference>
<dbReference type="RefSeq" id="WP_073577443.1">
    <property type="nucleotide sequence ID" value="NZ_BAAAJZ010000006.1"/>
</dbReference>
<protein>
    <submittedName>
        <fullName evidence="2">Uncharacterized protein</fullName>
    </submittedName>
</protein>
<keyword evidence="5" id="KW-1185">Reference proteome</keyword>
<dbReference type="GeneID" id="98054245"/>
<evidence type="ECO:0000313" key="4">
    <source>
        <dbReference type="Proteomes" id="UP000232453"/>
    </source>
</evidence>
<comment type="caution">
    <text evidence="2">The sequence shown here is derived from an EMBL/GenBank/DDBJ whole genome shotgun (WGS) entry which is preliminary data.</text>
</comment>
<evidence type="ECO:0000313" key="5">
    <source>
        <dbReference type="Proteomes" id="UP000549695"/>
    </source>
</evidence>
<name>A0A852W5B1_PSEA5</name>
<sequence length="181" mass="18672">MNGRAAITVGVLLVALVAVGGVAWTVSGTTRSGVAPASAPQTVPDSGAGSSEVTISAGAAEHPAAQLVMQQVQLYFNAVNGRDHATWARVVNPETADRQPRETWLEGIGSTTDGTIRIDRIDSATGGAVLALVRFISVQDPNDGPPGLHVGRICWQIAFPMAGSPPRMDVGNPDGILRAPC</sequence>
<feature type="region of interest" description="Disordered" evidence="1">
    <location>
        <begin position="30"/>
        <end position="51"/>
    </location>
</feature>
<dbReference type="EMBL" id="JACCCZ010000001">
    <property type="protein sequence ID" value="NYG04287.1"/>
    <property type="molecule type" value="Genomic_DNA"/>
</dbReference>
<evidence type="ECO:0000313" key="2">
    <source>
        <dbReference type="EMBL" id="NYG04287.1"/>
    </source>
</evidence>